<dbReference type="EMBL" id="AFAY01000046">
    <property type="protein sequence ID" value="EGF09960.1"/>
    <property type="molecule type" value="Genomic_DNA"/>
</dbReference>
<dbReference type="AlphaFoldDB" id="F2BEQ5"/>
<sequence>MPAEQALSAGTRASPGDTPCVRAQICWFCRSLNVFSDGLWFSYRTDNRC</sequence>
<dbReference type="Proteomes" id="UP000004105">
    <property type="component" value="Unassembled WGS sequence"/>
</dbReference>
<evidence type="ECO:0000313" key="2">
    <source>
        <dbReference type="Proteomes" id="UP000004105"/>
    </source>
</evidence>
<comment type="caution">
    <text evidence="1">The sequence shown here is derived from an EMBL/GenBank/DDBJ whole genome shotgun (WGS) entry which is preliminary data.</text>
</comment>
<gene>
    <name evidence="1" type="ORF">HMPREF9123_2212</name>
</gene>
<proteinExistence type="predicted"/>
<keyword evidence="2" id="KW-1185">Reference proteome</keyword>
<dbReference type="HOGENOM" id="CLU_3138080_0_0_4"/>
<organism evidence="1 2">
    <name type="scientific">Neisseria bacilliformis ATCC BAA-1200</name>
    <dbReference type="NCBI Taxonomy" id="888742"/>
    <lineage>
        <taxon>Bacteria</taxon>
        <taxon>Pseudomonadati</taxon>
        <taxon>Pseudomonadota</taxon>
        <taxon>Betaproteobacteria</taxon>
        <taxon>Neisseriales</taxon>
        <taxon>Neisseriaceae</taxon>
        <taxon>Neisseria</taxon>
    </lineage>
</organism>
<reference evidence="1 2" key="1">
    <citation type="submission" date="2011-02" db="EMBL/GenBank/DDBJ databases">
        <authorList>
            <person name="Muzny D."/>
            <person name="Qin X."/>
            <person name="Deng J."/>
            <person name="Jiang H."/>
            <person name="Liu Y."/>
            <person name="Qu J."/>
            <person name="Song X.-Z."/>
            <person name="Zhang L."/>
            <person name="Thornton R."/>
            <person name="Coyle M."/>
            <person name="Francisco L."/>
            <person name="Jackson L."/>
            <person name="Javaid M."/>
            <person name="Korchina V."/>
            <person name="Kovar C."/>
            <person name="Mata R."/>
            <person name="Mathew T."/>
            <person name="Ngo R."/>
            <person name="Nguyen L."/>
            <person name="Nguyen N."/>
            <person name="Okwuonu G."/>
            <person name="Ongeri F."/>
            <person name="Pham C."/>
            <person name="Simmons D."/>
            <person name="Wilczek-Boney K."/>
            <person name="Hale W."/>
            <person name="Jakkamsetti A."/>
            <person name="Pham P."/>
            <person name="Ruth R."/>
            <person name="San Lucas F."/>
            <person name="Warren J."/>
            <person name="Zhang J."/>
            <person name="Zhao Z."/>
            <person name="Zhou C."/>
            <person name="Zhu D."/>
            <person name="Lee S."/>
            <person name="Bess C."/>
            <person name="Blankenburg K."/>
            <person name="Forbes L."/>
            <person name="Fu Q."/>
            <person name="Gubbala S."/>
            <person name="Hirani K."/>
            <person name="Jayaseelan J.C."/>
            <person name="Lara F."/>
            <person name="Munidasa M."/>
            <person name="Palculict T."/>
            <person name="Patil S."/>
            <person name="Pu L.-L."/>
            <person name="Saada N."/>
            <person name="Tang L."/>
            <person name="Weissenberger G."/>
            <person name="Zhu Y."/>
            <person name="Hemphill L."/>
            <person name="Shang Y."/>
            <person name="Youmans B."/>
            <person name="Ayvaz T."/>
            <person name="Ross M."/>
            <person name="Santibanez J."/>
            <person name="Aqrawi P."/>
            <person name="Gross S."/>
            <person name="Joshi V."/>
            <person name="Fowler G."/>
            <person name="Nazareth L."/>
            <person name="Reid J."/>
            <person name="Worley K."/>
            <person name="Petrosino J."/>
            <person name="Highlander S."/>
            <person name="Gibbs R."/>
        </authorList>
    </citation>
    <scope>NUCLEOTIDE SEQUENCE [LARGE SCALE GENOMIC DNA]</scope>
    <source>
        <strain evidence="1 2">ATCC BAA-1200</strain>
    </source>
</reference>
<accession>F2BEQ5</accession>
<evidence type="ECO:0000313" key="1">
    <source>
        <dbReference type="EMBL" id="EGF09960.1"/>
    </source>
</evidence>
<name>F2BEQ5_9NEIS</name>
<protein>
    <submittedName>
        <fullName evidence="1">Uncharacterized protein</fullName>
    </submittedName>
</protein>